<proteinExistence type="predicted"/>
<sequence>MKPITGAQIRAARGLIRWTAQDLALAAKVGISTVRRAEAEDTASKITAANLNAIQSALENAGIEFIPENEGGAGVRFAKPSNA</sequence>
<evidence type="ECO:0000313" key="2">
    <source>
        <dbReference type="Proteomes" id="UP000007123"/>
    </source>
</evidence>
<organism evidence="1 2">
    <name type="scientific">Agrobacterium albertimagni AOL15</name>
    <dbReference type="NCBI Taxonomy" id="1156935"/>
    <lineage>
        <taxon>Bacteria</taxon>
        <taxon>Pseudomonadati</taxon>
        <taxon>Pseudomonadota</taxon>
        <taxon>Alphaproteobacteria</taxon>
        <taxon>Hyphomicrobiales</taxon>
        <taxon>Rhizobiaceae</taxon>
        <taxon>Rhizobium/Agrobacterium group</taxon>
        <taxon>Agrobacterium</taxon>
    </lineage>
</organism>
<dbReference type="eggNOG" id="COG1396">
    <property type="taxonomic scope" value="Bacteria"/>
</dbReference>
<dbReference type="Gene3D" id="1.10.260.40">
    <property type="entry name" value="lambda repressor-like DNA-binding domains"/>
    <property type="match status" value="1"/>
</dbReference>
<dbReference type="STRING" id="1156935.QWE_03125"/>
<dbReference type="SUPFAM" id="SSF47413">
    <property type="entry name" value="lambda repressor-like DNA-binding domains"/>
    <property type="match status" value="1"/>
</dbReference>
<dbReference type="OrthoDB" id="9796370at2"/>
<accession>K2PKN0</accession>
<dbReference type="AlphaFoldDB" id="K2PKN0"/>
<dbReference type="InterPro" id="IPR010982">
    <property type="entry name" value="Lambda_DNA-bd_dom_sf"/>
</dbReference>
<name>K2PKN0_9HYPH</name>
<evidence type="ECO:0008006" key="3">
    <source>
        <dbReference type="Google" id="ProtNLM"/>
    </source>
</evidence>
<reference evidence="1 2" key="1">
    <citation type="journal article" date="2012" name="J. Bacteriol.">
        <title>Draft Genome Sequence of Agrobacterium albertimagni Strain AOL15.</title>
        <authorList>
            <person name="Trimble W.L."/>
            <person name="Phung le T."/>
            <person name="Meyer F."/>
            <person name="Gilbert J.A."/>
            <person name="Silver S."/>
        </authorList>
    </citation>
    <scope>NUCLEOTIDE SEQUENCE [LARGE SCALE GENOMIC DNA]</scope>
    <source>
        <strain evidence="1 2">AOL15</strain>
    </source>
</reference>
<dbReference type="Proteomes" id="UP000007123">
    <property type="component" value="Unassembled WGS sequence"/>
</dbReference>
<dbReference type="RefSeq" id="WP_006724620.1">
    <property type="nucleotide sequence ID" value="NZ_ALJF01000002.1"/>
</dbReference>
<comment type="caution">
    <text evidence="1">The sequence shown here is derived from an EMBL/GenBank/DDBJ whole genome shotgun (WGS) entry which is preliminary data.</text>
</comment>
<gene>
    <name evidence="1" type="ORF">QWE_03125</name>
</gene>
<keyword evidence="2" id="KW-1185">Reference proteome</keyword>
<evidence type="ECO:0000313" key="1">
    <source>
        <dbReference type="EMBL" id="EKF61528.1"/>
    </source>
</evidence>
<protein>
    <recommendedName>
        <fullName evidence="3">Transcriptional regulator</fullName>
    </recommendedName>
</protein>
<dbReference type="GO" id="GO:0003677">
    <property type="term" value="F:DNA binding"/>
    <property type="evidence" value="ECO:0007669"/>
    <property type="project" value="InterPro"/>
</dbReference>
<dbReference type="EMBL" id="ALJF01000002">
    <property type="protein sequence ID" value="EKF61528.1"/>
    <property type="molecule type" value="Genomic_DNA"/>
</dbReference>